<dbReference type="STRING" id="1969733.B5V00_10410"/>
<dbReference type="Gene3D" id="1.10.540.10">
    <property type="entry name" value="Acyl-CoA dehydrogenase/oxidase, N-terminal domain"/>
    <property type="match status" value="1"/>
</dbReference>
<dbReference type="FunFam" id="1.10.540.10:FF:000002">
    <property type="entry name" value="Acyl-CoA dehydrogenase FadE19"/>
    <property type="match status" value="1"/>
</dbReference>
<dbReference type="RefSeq" id="WP_085010728.1">
    <property type="nucleotide sequence ID" value="NZ_NAAD01000012.1"/>
</dbReference>
<dbReference type="FunFam" id="1.20.140.10:FF:000004">
    <property type="entry name" value="Acyl-CoA dehydrogenase FadE25"/>
    <property type="match status" value="1"/>
</dbReference>
<evidence type="ECO:0000256" key="9">
    <source>
        <dbReference type="RuleBase" id="RU362125"/>
    </source>
</evidence>
<gene>
    <name evidence="13" type="ORF">B5V00_10410</name>
</gene>
<protein>
    <recommendedName>
        <fullName evidence="8">Cyclohex-1-ene-1-carbonyl-CoA dehydrogenase</fullName>
        <ecNumber evidence="7">1.3.8.10</ecNumber>
    </recommendedName>
</protein>
<evidence type="ECO:0000256" key="2">
    <source>
        <dbReference type="ARBA" id="ARBA00009347"/>
    </source>
</evidence>
<keyword evidence="6 9" id="KW-0560">Oxidoreductase</keyword>
<comment type="similarity">
    <text evidence="2 9">Belongs to the acyl-CoA dehydrogenase family.</text>
</comment>
<dbReference type="InterPro" id="IPR046373">
    <property type="entry name" value="Acyl-CoA_Oxase/DH_mid-dom_sf"/>
</dbReference>
<dbReference type="EC" id="1.3.8.10" evidence="7"/>
<organism evidence="13 14">
    <name type="scientific">Geothermobacter hydrogeniphilus</name>
    <dbReference type="NCBI Taxonomy" id="1969733"/>
    <lineage>
        <taxon>Bacteria</taxon>
        <taxon>Pseudomonadati</taxon>
        <taxon>Thermodesulfobacteriota</taxon>
        <taxon>Desulfuromonadia</taxon>
        <taxon>Desulfuromonadales</taxon>
        <taxon>Geothermobacteraceae</taxon>
        <taxon>Geothermobacter</taxon>
    </lineage>
</organism>
<accession>A0A1X0Y2H5</accession>
<dbReference type="PIRSF" id="PIRSF016578">
    <property type="entry name" value="HsaA"/>
    <property type="match status" value="1"/>
</dbReference>
<evidence type="ECO:0000259" key="10">
    <source>
        <dbReference type="Pfam" id="PF00441"/>
    </source>
</evidence>
<dbReference type="InterPro" id="IPR006089">
    <property type="entry name" value="Acyl-CoA_DH_CS"/>
</dbReference>
<dbReference type="Pfam" id="PF02770">
    <property type="entry name" value="Acyl-CoA_dh_M"/>
    <property type="match status" value="1"/>
</dbReference>
<dbReference type="OrthoDB" id="9765339at2"/>
<dbReference type="GO" id="GO:0003995">
    <property type="term" value="F:acyl-CoA dehydrogenase activity"/>
    <property type="evidence" value="ECO:0007669"/>
    <property type="project" value="InterPro"/>
</dbReference>
<dbReference type="InterPro" id="IPR009075">
    <property type="entry name" value="AcylCo_DH/oxidase_C"/>
</dbReference>
<dbReference type="InterPro" id="IPR009100">
    <property type="entry name" value="AcylCoA_DH/oxidase_NM_dom_sf"/>
</dbReference>
<dbReference type="SUPFAM" id="SSF47203">
    <property type="entry name" value="Acyl-CoA dehydrogenase C-terminal domain-like"/>
    <property type="match status" value="1"/>
</dbReference>
<comment type="subunit">
    <text evidence="3">Homotetramer.</text>
</comment>
<keyword evidence="14" id="KW-1185">Reference proteome</keyword>
<comment type="cofactor">
    <cofactor evidence="1 9">
        <name>FAD</name>
        <dbReference type="ChEBI" id="CHEBI:57692"/>
    </cofactor>
</comment>
<dbReference type="SUPFAM" id="SSF56645">
    <property type="entry name" value="Acyl-CoA dehydrogenase NM domain-like"/>
    <property type="match status" value="1"/>
</dbReference>
<dbReference type="Gene3D" id="2.40.110.10">
    <property type="entry name" value="Butyryl-CoA Dehydrogenase, subunit A, domain 2"/>
    <property type="match status" value="1"/>
</dbReference>
<dbReference type="EMBL" id="NAAD01000012">
    <property type="protein sequence ID" value="ORJ59298.1"/>
    <property type="molecule type" value="Genomic_DNA"/>
</dbReference>
<dbReference type="InterPro" id="IPR006091">
    <property type="entry name" value="Acyl-CoA_Oxase/DH_mid-dom"/>
</dbReference>
<feature type="domain" description="Acyl-CoA dehydrogenase/oxidase N-terminal" evidence="12">
    <location>
        <begin position="6"/>
        <end position="115"/>
    </location>
</feature>
<comment type="caution">
    <text evidence="13">The sequence shown here is derived from an EMBL/GenBank/DDBJ whole genome shotgun (WGS) entry which is preliminary data.</text>
</comment>
<evidence type="ECO:0000256" key="1">
    <source>
        <dbReference type="ARBA" id="ARBA00001974"/>
    </source>
</evidence>
<evidence type="ECO:0000256" key="5">
    <source>
        <dbReference type="ARBA" id="ARBA00022827"/>
    </source>
</evidence>
<evidence type="ECO:0000313" key="14">
    <source>
        <dbReference type="Proteomes" id="UP000193136"/>
    </source>
</evidence>
<dbReference type="Gene3D" id="1.20.140.10">
    <property type="entry name" value="Butyryl-CoA Dehydrogenase, subunit A, domain 3"/>
    <property type="match status" value="1"/>
</dbReference>
<proteinExistence type="inferred from homology"/>
<dbReference type="GO" id="GO:0050660">
    <property type="term" value="F:flavin adenine dinucleotide binding"/>
    <property type="evidence" value="ECO:0007669"/>
    <property type="project" value="InterPro"/>
</dbReference>
<dbReference type="InterPro" id="IPR013786">
    <property type="entry name" value="AcylCoA_DH/ox_N"/>
</dbReference>
<evidence type="ECO:0000256" key="3">
    <source>
        <dbReference type="ARBA" id="ARBA00011881"/>
    </source>
</evidence>
<dbReference type="Proteomes" id="UP000193136">
    <property type="component" value="Unassembled WGS sequence"/>
</dbReference>
<keyword evidence="4 9" id="KW-0285">Flavoprotein</keyword>
<dbReference type="InterPro" id="IPR037069">
    <property type="entry name" value="AcylCoA_DH/ox_N_sf"/>
</dbReference>
<keyword evidence="5 9" id="KW-0274">FAD</keyword>
<dbReference type="AlphaFoldDB" id="A0A1X0Y2H5"/>
<evidence type="ECO:0000256" key="7">
    <source>
        <dbReference type="ARBA" id="ARBA00066362"/>
    </source>
</evidence>
<feature type="domain" description="Acyl-CoA dehydrogenase/oxidase C-terminal" evidence="10">
    <location>
        <begin position="230"/>
        <end position="375"/>
    </location>
</feature>
<reference evidence="13 14" key="1">
    <citation type="submission" date="2017-03" db="EMBL/GenBank/DDBJ databases">
        <title>Genome sequence of Geothermobacter sp. EPR-M, Deep-Sea Iron Reducer.</title>
        <authorList>
            <person name="Tully B."/>
            <person name="Savalia P."/>
            <person name="Abuyen K."/>
            <person name="Baughan C."/>
            <person name="Romero E."/>
            <person name="Ronkowski C."/>
            <person name="Torres B."/>
            <person name="Tremblay J."/>
            <person name="Trujillo A."/>
            <person name="Tyler M."/>
            <person name="Perez-Rodriguez I."/>
            <person name="Amend J."/>
        </authorList>
    </citation>
    <scope>NUCLEOTIDE SEQUENCE [LARGE SCALE GENOMIC DNA]</scope>
    <source>
        <strain evidence="13 14">EPR-M</strain>
    </source>
</reference>
<evidence type="ECO:0000256" key="8">
    <source>
        <dbReference type="ARBA" id="ARBA00072305"/>
    </source>
</evidence>
<evidence type="ECO:0000259" key="11">
    <source>
        <dbReference type="Pfam" id="PF02770"/>
    </source>
</evidence>
<evidence type="ECO:0000256" key="6">
    <source>
        <dbReference type="ARBA" id="ARBA00023002"/>
    </source>
</evidence>
<sequence>MQFGLTDEQKMMQEMARDFALKEIQPTLKEDEANHRYRPERVKQMAELGFFGCALPEEYGGNGFGFLESVLLAEQIAKVSGSWRLPFNMQNIGPAVTVNKFGTKEQKERFIPNWVNADACGFFAITEPNSGSDVASMRTTATDCGDHWELNGQKMWISNAHVGDWGLVYAFTDREKKYKGMTCFIVNLKDNEGIVTAPIDTKLGLHCAPTGEIAFTKAKIPKDSVLGEVGQGFQICMWQLNNTRISCAAGALGIAGGAIDAAIEYANERTQFGKKIGAYQMIQAQIADMVAEHDAAKMLVYRAAWLKDQGLPNQQQTSIAKLFASEAAVHAASATMKIFGSYGFSTEYPAERFLRDAQSLRVVEGTSNIQKTIIAGIAMGDVPNR</sequence>
<dbReference type="InterPro" id="IPR036250">
    <property type="entry name" value="AcylCo_DH-like_C"/>
</dbReference>
<dbReference type="FunFam" id="2.40.110.10:FF:000001">
    <property type="entry name" value="Acyl-CoA dehydrogenase, mitochondrial"/>
    <property type="match status" value="1"/>
</dbReference>
<dbReference type="PANTHER" id="PTHR43884:SF12">
    <property type="entry name" value="ISOVALERYL-COA DEHYDROGENASE, MITOCHONDRIAL-RELATED"/>
    <property type="match status" value="1"/>
</dbReference>
<dbReference type="Pfam" id="PF02771">
    <property type="entry name" value="Acyl-CoA_dh_N"/>
    <property type="match status" value="1"/>
</dbReference>
<dbReference type="PANTHER" id="PTHR43884">
    <property type="entry name" value="ACYL-COA DEHYDROGENASE"/>
    <property type="match status" value="1"/>
</dbReference>
<dbReference type="Pfam" id="PF00441">
    <property type="entry name" value="Acyl-CoA_dh_1"/>
    <property type="match status" value="1"/>
</dbReference>
<evidence type="ECO:0000256" key="4">
    <source>
        <dbReference type="ARBA" id="ARBA00022630"/>
    </source>
</evidence>
<dbReference type="PROSITE" id="PS00072">
    <property type="entry name" value="ACYL_COA_DH_1"/>
    <property type="match status" value="1"/>
</dbReference>
<evidence type="ECO:0000259" key="12">
    <source>
        <dbReference type="Pfam" id="PF02771"/>
    </source>
</evidence>
<evidence type="ECO:0000313" key="13">
    <source>
        <dbReference type="EMBL" id="ORJ59298.1"/>
    </source>
</evidence>
<feature type="domain" description="Acyl-CoA oxidase/dehydrogenase middle" evidence="11">
    <location>
        <begin position="123"/>
        <end position="217"/>
    </location>
</feature>
<name>A0A1X0Y2H5_9BACT</name>